<dbReference type="PANTHER" id="PTHR23284">
    <property type="entry name" value="PROLACTIN REGULATORY ELEMENT BINDING PROTEIN"/>
    <property type="match status" value="1"/>
</dbReference>
<dbReference type="InterPro" id="IPR011047">
    <property type="entry name" value="Quinoprotein_ADH-like_sf"/>
</dbReference>
<accession>A0A9W8GFJ3</accession>
<protein>
    <recommendedName>
        <fullName evidence="14">WD40 repeat-like protein</fullName>
    </recommendedName>
</protein>
<evidence type="ECO:0000313" key="13">
    <source>
        <dbReference type="Proteomes" id="UP001151516"/>
    </source>
</evidence>
<keyword evidence="4 11" id="KW-0812">Transmembrane</keyword>
<name>A0A9W8GFJ3_9FUNG</name>
<dbReference type="SUPFAM" id="SSF50998">
    <property type="entry name" value="Quinoprotein alcohol dehydrogenase-like"/>
    <property type="match status" value="1"/>
</dbReference>
<feature type="transmembrane region" description="Helical" evidence="11">
    <location>
        <begin position="368"/>
        <end position="386"/>
    </location>
</feature>
<evidence type="ECO:0000256" key="10">
    <source>
        <dbReference type="ARBA" id="ARBA00023136"/>
    </source>
</evidence>
<dbReference type="GO" id="GO:0005085">
    <property type="term" value="F:guanyl-nucleotide exchange factor activity"/>
    <property type="evidence" value="ECO:0007669"/>
    <property type="project" value="InterPro"/>
</dbReference>
<dbReference type="OrthoDB" id="2013972at2759"/>
<evidence type="ECO:0000256" key="5">
    <source>
        <dbReference type="ARBA" id="ARBA00022737"/>
    </source>
</evidence>
<proteinExistence type="predicted"/>
<keyword evidence="9 11" id="KW-1133">Transmembrane helix</keyword>
<dbReference type="GO" id="GO:0006888">
    <property type="term" value="P:endoplasmic reticulum to Golgi vesicle-mediated transport"/>
    <property type="evidence" value="ECO:0007669"/>
    <property type="project" value="TreeGrafter"/>
</dbReference>
<dbReference type="InterPro" id="IPR045260">
    <property type="entry name" value="Sec12-like"/>
</dbReference>
<dbReference type="InterPro" id="IPR001680">
    <property type="entry name" value="WD40_rpt"/>
</dbReference>
<keyword evidence="10 11" id="KW-0472">Membrane</keyword>
<dbReference type="Gene3D" id="2.130.10.10">
    <property type="entry name" value="YVTN repeat-like/Quinoprotein amine dehydrogenase"/>
    <property type="match status" value="1"/>
</dbReference>
<evidence type="ECO:0000256" key="1">
    <source>
        <dbReference type="ARBA" id="ARBA00004389"/>
    </source>
</evidence>
<dbReference type="GO" id="GO:0005789">
    <property type="term" value="C:endoplasmic reticulum membrane"/>
    <property type="evidence" value="ECO:0007669"/>
    <property type="project" value="UniProtKB-SubCell"/>
</dbReference>
<dbReference type="SMART" id="SM00320">
    <property type="entry name" value="WD40"/>
    <property type="match status" value="5"/>
</dbReference>
<evidence type="ECO:0000256" key="11">
    <source>
        <dbReference type="SAM" id="Phobius"/>
    </source>
</evidence>
<dbReference type="GO" id="GO:0015031">
    <property type="term" value="P:protein transport"/>
    <property type="evidence" value="ECO:0007669"/>
    <property type="project" value="UniProtKB-KW"/>
</dbReference>
<comment type="caution">
    <text evidence="12">The sequence shown here is derived from an EMBL/GenBank/DDBJ whole genome shotgun (WGS) entry which is preliminary data.</text>
</comment>
<organism evidence="12 13">
    <name type="scientific">Coemansia spiralis</name>
    <dbReference type="NCBI Taxonomy" id="417178"/>
    <lineage>
        <taxon>Eukaryota</taxon>
        <taxon>Fungi</taxon>
        <taxon>Fungi incertae sedis</taxon>
        <taxon>Zoopagomycota</taxon>
        <taxon>Kickxellomycotina</taxon>
        <taxon>Kickxellomycetes</taxon>
        <taxon>Kickxellales</taxon>
        <taxon>Kickxellaceae</taxon>
        <taxon>Coemansia</taxon>
    </lineage>
</organism>
<evidence type="ECO:0000256" key="2">
    <source>
        <dbReference type="ARBA" id="ARBA00022448"/>
    </source>
</evidence>
<sequence>MASRVKRLTTEVGFPISCIGITLGNEVVLGGGGGPGGSGVQNKLAIYSIDGAGLKLKRVSEAILSSDEDAPTCLAVHPTDSVVVSSINTCKDAMQKGNNSNCRVFELSKKSVKARGKAAKTICSTSDYDYQKCIAIDALGKLVAGGSTDGTLAVVQYPSLRQAFPYVEAAGEVNDVDFNVSGKWLAVATDNELKVISTKDGSLVQNIDGPRTASGQPAVFRFAKFGTNSESKVKGGIEAKSVLYTVLNTKSRKLAYIAMWDTEQWTRIATRPVCQSAITTFALSPSGRLLAVATASLQIAICDAYTLKVLLRVPAAHSFAITALAFDRDDKHLISGSADETCQVLRLPETWPTALDGVVDLAMANLRAVMILIVLLIAILVALVVGS</sequence>
<keyword evidence="3" id="KW-0853">WD repeat</keyword>
<evidence type="ECO:0000256" key="7">
    <source>
        <dbReference type="ARBA" id="ARBA00022892"/>
    </source>
</evidence>
<dbReference type="InterPro" id="IPR015943">
    <property type="entry name" value="WD40/YVTN_repeat-like_dom_sf"/>
</dbReference>
<keyword evidence="5" id="KW-0677">Repeat</keyword>
<gene>
    <name evidence="12" type="ORF">IWW39_004739</name>
</gene>
<evidence type="ECO:0000256" key="6">
    <source>
        <dbReference type="ARBA" id="ARBA00022824"/>
    </source>
</evidence>
<keyword evidence="13" id="KW-1185">Reference proteome</keyword>
<reference evidence="12" key="1">
    <citation type="submission" date="2022-07" db="EMBL/GenBank/DDBJ databases">
        <title>Phylogenomic reconstructions and comparative analyses of Kickxellomycotina fungi.</title>
        <authorList>
            <person name="Reynolds N.K."/>
            <person name="Stajich J.E."/>
            <person name="Barry K."/>
            <person name="Grigoriev I.V."/>
            <person name="Crous P."/>
            <person name="Smith M.E."/>
        </authorList>
    </citation>
    <scope>NUCLEOTIDE SEQUENCE</scope>
    <source>
        <strain evidence="12">CBS 109367</strain>
    </source>
</reference>
<keyword evidence="7" id="KW-0931">ER-Golgi transport</keyword>
<evidence type="ECO:0000256" key="8">
    <source>
        <dbReference type="ARBA" id="ARBA00022927"/>
    </source>
</evidence>
<dbReference type="GO" id="GO:0003400">
    <property type="term" value="P:regulation of COPII vesicle coating"/>
    <property type="evidence" value="ECO:0007669"/>
    <property type="project" value="TreeGrafter"/>
</dbReference>
<dbReference type="AlphaFoldDB" id="A0A9W8GFJ3"/>
<keyword evidence="6" id="KW-0256">Endoplasmic reticulum</keyword>
<dbReference type="EMBL" id="JANBTX010000192">
    <property type="protein sequence ID" value="KAJ2684718.1"/>
    <property type="molecule type" value="Genomic_DNA"/>
</dbReference>
<keyword evidence="8" id="KW-0653">Protein transport</keyword>
<dbReference type="PANTHER" id="PTHR23284:SF0">
    <property type="entry name" value="PROLACTIN REGULATORY ELEMENT-BINDING PROTEIN"/>
    <property type="match status" value="1"/>
</dbReference>
<keyword evidence="2" id="KW-0813">Transport</keyword>
<evidence type="ECO:0000256" key="9">
    <source>
        <dbReference type="ARBA" id="ARBA00022989"/>
    </source>
</evidence>
<dbReference type="Pfam" id="PF00400">
    <property type="entry name" value="WD40"/>
    <property type="match status" value="2"/>
</dbReference>
<evidence type="ECO:0000256" key="4">
    <source>
        <dbReference type="ARBA" id="ARBA00022692"/>
    </source>
</evidence>
<dbReference type="Proteomes" id="UP001151516">
    <property type="component" value="Unassembled WGS sequence"/>
</dbReference>
<evidence type="ECO:0000256" key="3">
    <source>
        <dbReference type="ARBA" id="ARBA00022574"/>
    </source>
</evidence>
<evidence type="ECO:0008006" key="14">
    <source>
        <dbReference type="Google" id="ProtNLM"/>
    </source>
</evidence>
<comment type="subcellular location">
    <subcellularLocation>
        <location evidence="1">Endoplasmic reticulum membrane</location>
        <topology evidence="1">Single-pass membrane protein</topology>
    </subcellularLocation>
</comment>
<evidence type="ECO:0000313" key="12">
    <source>
        <dbReference type="EMBL" id="KAJ2684718.1"/>
    </source>
</evidence>